<dbReference type="Gene3D" id="3.90.190.20">
    <property type="entry name" value="Mur ligase, C-terminal domain"/>
    <property type="match status" value="1"/>
</dbReference>
<evidence type="ECO:0000256" key="1">
    <source>
        <dbReference type="ARBA" id="ARBA00004496"/>
    </source>
</evidence>
<dbReference type="GO" id="GO:0009252">
    <property type="term" value="P:peptidoglycan biosynthetic process"/>
    <property type="evidence" value="ECO:0007669"/>
    <property type="project" value="UniProtKB-UniRule"/>
</dbReference>
<keyword evidence="12 14" id="KW-0961">Cell wall biogenesis/degradation</keyword>
<keyword evidence="6 14" id="KW-0132">Cell division</keyword>
<comment type="caution">
    <text evidence="18">The sequence shown here is derived from an EMBL/GenBank/DDBJ whole genome shotgun (WGS) entry which is preliminary data.</text>
</comment>
<dbReference type="InterPro" id="IPR004101">
    <property type="entry name" value="Mur_ligase_C"/>
</dbReference>
<dbReference type="GO" id="GO:0008763">
    <property type="term" value="F:UDP-N-acetylmuramate-L-alanine ligase activity"/>
    <property type="evidence" value="ECO:0007669"/>
    <property type="project" value="UniProtKB-UniRule"/>
</dbReference>
<dbReference type="EMBL" id="AEUP01000063">
    <property type="protein sequence ID" value="EGE46725.1"/>
    <property type="molecule type" value="Genomic_DNA"/>
</dbReference>
<evidence type="ECO:0000256" key="4">
    <source>
        <dbReference type="ARBA" id="ARBA00022490"/>
    </source>
</evidence>
<feature type="domain" description="Mur ligase C-terminal" evidence="16">
    <location>
        <begin position="342"/>
        <end position="472"/>
    </location>
</feature>
<comment type="catalytic activity">
    <reaction evidence="13 14">
        <text>UDP-N-acetyl-alpha-D-muramate + L-alanine + ATP = UDP-N-acetyl-alpha-D-muramoyl-L-alanine + ADP + phosphate + H(+)</text>
        <dbReference type="Rhea" id="RHEA:23372"/>
        <dbReference type="ChEBI" id="CHEBI:15378"/>
        <dbReference type="ChEBI" id="CHEBI:30616"/>
        <dbReference type="ChEBI" id="CHEBI:43474"/>
        <dbReference type="ChEBI" id="CHEBI:57972"/>
        <dbReference type="ChEBI" id="CHEBI:70757"/>
        <dbReference type="ChEBI" id="CHEBI:83898"/>
        <dbReference type="ChEBI" id="CHEBI:456216"/>
        <dbReference type="EC" id="6.3.2.8"/>
    </reaction>
</comment>
<dbReference type="InterPro" id="IPR036615">
    <property type="entry name" value="Mur_ligase_C_dom_sf"/>
</dbReference>
<evidence type="ECO:0000259" key="17">
    <source>
        <dbReference type="Pfam" id="PF08245"/>
    </source>
</evidence>
<evidence type="ECO:0000256" key="6">
    <source>
        <dbReference type="ARBA" id="ARBA00022618"/>
    </source>
</evidence>
<proteinExistence type="inferred from homology"/>
<dbReference type="InterPro" id="IPR050061">
    <property type="entry name" value="MurCDEF_pg_biosynth"/>
</dbReference>
<evidence type="ECO:0000256" key="11">
    <source>
        <dbReference type="ARBA" id="ARBA00023306"/>
    </source>
</evidence>
<dbReference type="PANTHER" id="PTHR43445">
    <property type="entry name" value="UDP-N-ACETYLMURAMATE--L-ALANINE LIGASE-RELATED"/>
    <property type="match status" value="1"/>
</dbReference>
<evidence type="ECO:0000256" key="14">
    <source>
        <dbReference type="HAMAP-Rule" id="MF_00046"/>
    </source>
</evidence>
<accession>F1YWL9</accession>
<dbReference type="EC" id="6.3.2.8" evidence="3 14"/>
<dbReference type="HAMAP" id="MF_00046">
    <property type="entry name" value="MurC"/>
    <property type="match status" value="1"/>
</dbReference>
<evidence type="ECO:0000256" key="2">
    <source>
        <dbReference type="ARBA" id="ARBA00004752"/>
    </source>
</evidence>
<gene>
    <name evidence="14 18" type="primary">murC</name>
    <name evidence="18" type="ORF">APO_2633</name>
</gene>
<dbReference type="Gene3D" id="3.40.50.720">
    <property type="entry name" value="NAD(P)-binding Rossmann-like Domain"/>
    <property type="match status" value="1"/>
</dbReference>
<keyword evidence="8 14" id="KW-0067">ATP-binding</keyword>
<feature type="domain" description="Mur ligase central" evidence="17">
    <location>
        <begin position="134"/>
        <end position="320"/>
    </location>
</feature>
<comment type="subcellular location">
    <subcellularLocation>
        <location evidence="1 14">Cytoplasm</location>
    </subcellularLocation>
</comment>
<dbReference type="GO" id="GO:0005737">
    <property type="term" value="C:cytoplasm"/>
    <property type="evidence" value="ECO:0007669"/>
    <property type="project" value="UniProtKB-SubCell"/>
</dbReference>
<evidence type="ECO:0000256" key="12">
    <source>
        <dbReference type="ARBA" id="ARBA00023316"/>
    </source>
</evidence>
<dbReference type="InterPro" id="IPR013221">
    <property type="entry name" value="Mur_ligase_cen"/>
</dbReference>
<evidence type="ECO:0000256" key="10">
    <source>
        <dbReference type="ARBA" id="ARBA00022984"/>
    </source>
</evidence>
<dbReference type="NCBIfam" id="TIGR01082">
    <property type="entry name" value="murC"/>
    <property type="match status" value="1"/>
</dbReference>
<evidence type="ECO:0000256" key="3">
    <source>
        <dbReference type="ARBA" id="ARBA00012211"/>
    </source>
</evidence>
<dbReference type="Proteomes" id="UP000018454">
    <property type="component" value="Unassembled WGS sequence"/>
</dbReference>
<evidence type="ECO:0000313" key="19">
    <source>
        <dbReference type="Proteomes" id="UP000018454"/>
    </source>
</evidence>
<dbReference type="InterPro" id="IPR005758">
    <property type="entry name" value="UDP-N-AcMur_Ala_ligase_MurC"/>
</dbReference>
<dbReference type="GO" id="GO:0008360">
    <property type="term" value="P:regulation of cell shape"/>
    <property type="evidence" value="ECO:0007669"/>
    <property type="project" value="UniProtKB-KW"/>
</dbReference>
<dbReference type="Pfam" id="PF01225">
    <property type="entry name" value="Mur_ligase"/>
    <property type="match status" value="1"/>
</dbReference>
<dbReference type="InterPro" id="IPR000713">
    <property type="entry name" value="Mur_ligase_N"/>
</dbReference>
<evidence type="ECO:0000256" key="7">
    <source>
        <dbReference type="ARBA" id="ARBA00022741"/>
    </source>
</evidence>
<evidence type="ECO:0000256" key="13">
    <source>
        <dbReference type="ARBA" id="ARBA00047833"/>
    </source>
</evidence>
<dbReference type="PANTHER" id="PTHR43445:SF3">
    <property type="entry name" value="UDP-N-ACETYLMURAMATE--L-ALANINE LIGASE"/>
    <property type="match status" value="1"/>
</dbReference>
<reference evidence="18 19" key="1">
    <citation type="journal article" date="2011" name="Science">
        <title>Drosophila microbiome modulates host developmental and metabolic homeostasis via insulin signaling.</title>
        <authorList>
            <person name="Shin S.C."/>
            <person name="Kim S.H."/>
            <person name="You H."/>
            <person name="Kim B."/>
            <person name="Kim A.C."/>
            <person name="Lee K.A."/>
            <person name="Yoon J.H."/>
            <person name="Ryu J.H."/>
            <person name="Lee W.J."/>
        </authorList>
    </citation>
    <scope>NUCLEOTIDE SEQUENCE [LARGE SCALE GENOMIC DNA]</scope>
    <source>
        <strain evidence="18 19">DM001</strain>
    </source>
</reference>
<keyword evidence="11 14" id="KW-0131">Cell cycle</keyword>
<dbReference type="GO" id="GO:0005524">
    <property type="term" value="F:ATP binding"/>
    <property type="evidence" value="ECO:0007669"/>
    <property type="project" value="UniProtKB-UniRule"/>
</dbReference>
<feature type="domain" description="Mur ligase N-terminal catalytic" evidence="15">
    <location>
        <begin position="31"/>
        <end position="129"/>
    </location>
</feature>
<dbReference type="Pfam" id="PF02875">
    <property type="entry name" value="Mur_ligase_C"/>
    <property type="match status" value="1"/>
</dbReference>
<dbReference type="SUPFAM" id="SSF51984">
    <property type="entry name" value="MurCD N-terminal domain"/>
    <property type="match status" value="1"/>
</dbReference>
<dbReference type="GO" id="GO:0071555">
    <property type="term" value="P:cell wall organization"/>
    <property type="evidence" value="ECO:0007669"/>
    <property type="project" value="UniProtKB-KW"/>
</dbReference>
<evidence type="ECO:0000259" key="16">
    <source>
        <dbReference type="Pfam" id="PF02875"/>
    </source>
</evidence>
<dbReference type="UniPathway" id="UPA00219"/>
<evidence type="ECO:0000259" key="15">
    <source>
        <dbReference type="Pfam" id="PF01225"/>
    </source>
</evidence>
<dbReference type="SUPFAM" id="SSF53623">
    <property type="entry name" value="MurD-like peptide ligases, catalytic domain"/>
    <property type="match status" value="1"/>
</dbReference>
<sequence>MLHSFPCTRPSDDLQRDGDTRMRALPLSIGTIHFVGIGGIGMSGIAEVLCLLGYSVQGSDIAENANVKRLRAAGIPVTIGHKAENLGDAQVVVISTAVKRDNPEVVAARAKLIPVVRRAEMLAELMRLRWSVAVGGTHGKTTTTSLVAAVLEAAKLDPTVINGGIIEAYGTNTRMGKGDWMVVEADESDGSFLRLPSVISVVTNMDPEHLDHWGSPEAMEAAYDQFVSNVPFYGFAVLCIDHPAVQQMIPRLSDHRIVTYGFSPQADVRAEKLITDKLGATFEVTLTDRVSRHTRKAGPFRLPMLGSHNVQNALAAIAVATEMDISDDVIRSGLASFRGVKRRFTRTGEAGGITVIDDYGHHPVEIAAVLKAARQAGANHVIAVMQPHRYSRLKILFSDFCACMNDADTVIVSDVYAAGEDPLPDASRDKLIEGLRERGHRSVVPLSSPDHLAEMINAIAKPGDYVVCLGAGTITNWAQALPAQLAALQAEDKGGNAA</sequence>
<keyword evidence="4 14" id="KW-0963">Cytoplasm</keyword>
<dbReference type="Pfam" id="PF08245">
    <property type="entry name" value="Mur_ligase_M"/>
    <property type="match status" value="1"/>
</dbReference>
<evidence type="ECO:0000313" key="18">
    <source>
        <dbReference type="EMBL" id="EGE46725.1"/>
    </source>
</evidence>
<evidence type="ECO:0000256" key="9">
    <source>
        <dbReference type="ARBA" id="ARBA00022960"/>
    </source>
</evidence>
<dbReference type="InterPro" id="IPR036565">
    <property type="entry name" value="Mur-like_cat_sf"/>
</dbReference>
<dbReference type="SUPFAM" id="SSF53244">
    <property type="entry name" value="MurD-like peptide ligases, peptide-binding domain"/>
    <property type="match status" value="1"/>
</dbReference>
<keyword evidence="10 14" id="KW-0573">Peptidoglycan synthesis</keyword>
<dbReference type="Gene3D" id="3.40.1190.10">
    <property type="entry name" value="Mur-like, catalytic domain"/>
    <property type="match status" value="1"/>
</dbReference>
<name>F1YWL9_9PROT</name>
<comment type="function">
    <text evidence="14">Cell wall formation.</text>
</comment>
<evidence type="ECO:0000256" key="5">
    <source>
        <dbReference type="ARBA" id="ARBA00022598"/>
    </source>
</evidence>
<dbReference type="AlphaFoldDB" id="F1YWL9"/>
<keyword evidence="5 14" id="KW-0436">Ligase</keyword>
<evidence type="ECO:0000256" key="8">
    <source>
        <dbReference type="ARBA" id="ARBA00022840"/>
    </source>
</evidence>
<organism evidence="18 19">
    <name type="scientific">Acetobacter pomorum DM001</name>
    <dbReference type="NCBI Taxonomy" id="945681"/>
    <lineage>
        <taxon>Bacteria</taxon>
        <taxon>Pseudomonadati</taxon>
        <taxon>Pseudomonadota</taxon>
        <taxon>Alphaproteobacteria</taxon>
        <taxon>Acetobacterales</taxon>
        <taxon>Acetobacteraceae</taxon>
        <taxon>Acetobacter</taxon>
    </lineage>
</organism>
<comment type="similarity">
    <text evidence="14">Belongs to the MurCDEF family.</text>
</comment>
<keyword evidence="9 14" id="KW-0133">Cell shape</keyword>
<feature type="binding site" evidence="14">
    <location>
        <begin position="136"/>
        <end position="142"/>
    </location>
    <ligand>
        <name>ATP</name>
        <dbReference type="ChEBI" id="CHEBI:30616"/>
    </ligand>
</feature>
<comment type="pathway">
    <text evidence="2 14">Cell wall biogenesis; peptidoglycan biosynthesis.</text>
</comment>
<keyword evidence="7 14" id="KW-0547">Nucleotide-binding</keyword>
<dbReference type="GO" id="GO:0051301">
    <property type="term" value="P:cell division"/>
    <property type="evidence" value="ECO:0007669"/>
    <property type="project" value="UniProtKB-KW"/>
</dbReference>
<protein>
    <recommendedName>
        <fullName evidence="3 14">UDP-N-acetylmuramate--L-alanine ligase</fullName>
        <ecNumber evidence="3 14">6.3.2.8</ecNumber>
    </recommendedName>
    <alternativeName>
        <fullName evidence="14">UDP-N-acetylmuramoyl-L-alanine synthetase</fullName>
    </alternativeName>
</protein>